<dbReference type="EMBL" id="KZ293421">
    <property type="protein sequence ID" value="PBK73225.1"/>
    <property type="molecule type" value="Genomic_DNA"/>
</dbReference>
<sequence length="131" mass="14209">MDVDSNLKSEPPVNPAQAKEAMVVDNSLDDDYVPGQDGQGDVESDTGKAKDEAALFKEFLAQWKKIKMCVPVAAKTVPLKASVVASKRLSKTKMVVNKFEMAKKHPSQLSDQEDWSTKCPKSDSIGGLVAN</sequence>
<proteinExistence type="predicted"/>
<organism evidence="2 3">
    <name type="scientific">Armillaria solidipes</name>
    <dbReference type="NCBI Taxonomy" id="1076256"/>
    <lineage>
        <taxon>Eukaryota</taxon>
        <taxon>Fungi</taxon>
        <taxon>Dikarya</taxon>
        <taxon>Basidiomycota</taxon>
        <taxon>Agaricomycotina</taxon>
        <taxon>Agaricomycetes</taxon>
        <taxon>Agaricomycetidae</taxon>
        <taxon>Agaricales</taxon>
        <taxon>Marasmiineae</taxon>
        <taxon>Physalacriaceae</taxon>
        <taxon>Armillaria</taxon>
    </lineage>
</organism>
<feature type="region of interest" description="Disordered" evidence="1">
    <location>
        <begin position="1"/>
        <end position="20"/>
    </location>
</feature>
<evidence type="ECO:0000313" key="2">
    <source>
        <dbReference type="EMBL" id="PBK73225.1"/>
    </source>
</evidence>
<dbReference type="AlphaFoldDB" id="A0A2H3BQS7"/>
<feature type="region of interest" description="Disordered" evidence="1">
    <location>
        <begin position="104"/>
        <end position="131"/>
    </location>
</feature>
<gene>
    <name evidence="2" type="ORF">ARMSODRAFT_1016021</name>
</gene>
<evidence type="ECO:0000256" key="1">
    <source>
        <dbReference type="SAM" id="MobiDB-lite"/>
    </source>
</evidence>
<name>A0A2H3BQS7_9AGAR</name>
<reference evidence="3" key="1">
    <citation type="journal article" date="2017" name="Nat. Ecol. Evol.">
        <title>Genome expansion and lineage-specific genetic innovations in the forest pathogenic fungi Armillaria.</title>
        <authorList>
            <person name="Sipos G."/>
            <person name="Prasanna A.N."/>
            <person name="Walter M.C."/>
            <person name="O'Connor E."/>
            <person name="Balint B."/>
            <person name="Krizsan K."/>
            <person name="Kiss B."/>
            <person name="Hess J."/>
            <person name="Varga T."/>
            <person name="Slot J."/>
            <person name="Riley R."/>
            <person name="Boka B."/>
            <person name="Rigling D."/>
            <person name="Barry K."/>
            <person name="Lee J."/>
            <person name="Mihaltcheva S."/>
            <person name="LaButti K."/>
            <person name="Lipzen A."/>
            <person name="Waldron R."/>
            <person name="Moloney N.M."/>
            <person name="Sperisen C."/>
            <person name="Kredics L."/>
            <person name="Vagvoelgyi C."/>
            <person name="Patrignani A."/>
            <person name="Fitzpatrick D."/>
            <person name="Nagy I."/>
            <person name="Doyle S."/>
            <person name="Anderson J.B."/>
            <person name="Grigoriev I.V."/>
            <person name="Gueldener U."/>
            <person name="Muensterkoetter M."/>
            <person name="Nagy L.G."/>
        </authorList>
    </citation>
    <scope>NUCLEOTIDE SEQUENCE [LARGE SCALE GENOMIC DNA]</scope>
    <source>
        <strain evidence="3">28-4</strain>
    </source>
</reference>
<keyword evidence="3" id="KW-1185">Reference proteome</keyword>
<protein>
    <submittedName>
        <fullName evidence="2">Uncharacterized protein</fullName>
    </submittedName>
</protein>
<feature type="region of interest" description="Disordered" evidence="1">
    <location>
        <begin position="28"/>
        <end position="48"/>
    </location>
</feature>
<evidence type="ECO:0000313" key="3">
    <source>
        <dbReference type="Proteomes" id="UP000218334"/>
    </source>
</evidence>
<accession>A0A2H3BQS7</accession>
<dbReference type="Proteomes" id="UP000218334">
    <property type="component" value="Unassembled WGS sequence"/>
</dbReference>